<feature type="transmembrane region" description="Helical" evidence="6">
    <location>
        <begin position="195"/>
        <end position="216"/>
    </location>
</feature>
<evidence type="ECO:0000256" key="6">
    <source>
        <dbReference type="SAM" id="Phobius"/>
    </source>
</evidence>
<keyword evidence="8" id="KW-1185">Reference proteome</keyword>
<dbReference type="EMBL" id="AM114193">
    <property type="protein sequence ID" value="CAJ35131.1"/>
    <property type="molecule type" value="Genomic_DNA"/>
</dbReference>
<feature type="transmembrane region" description="Helical" evidence="6">
    <location>
        <begin position="7"/>
        <end position="30"/>
    </location>
</feature>
<organism evidence="7 8">
    <name type="scientific">Methanocella arvoryzae (strain DSM 22066 / NBRC 105507 / MRE50)</name>
    <dbReference type="NCBI Taxonomy" id="351160"/>
    <lineage>
        <taxon>Archaea</taxon>
        <taxon>Methanobacteriati</taxon>
        <taxon>Methanobacteriota</taxon>
        <taxon>Stenosarchaea group</taxon>
        <taxon>Methanomicrobia</taxon>
        <taxon>Methanocellales</taxon>
        <taxon>Methanocellaceae</taxon>
        <taxon>Methanocella</taxon>
    </lineage>
</organism>
<keyword evidence="3 6" id="KW-0812">Transmembrane</keyword>
<protein>
    <submittedName>
        <fullName evidence="7">Transporter (NRAMP family)</fullName>
    </submittedName>
</protein>
<dbReference type="RefSeq" id="WP_012037356.1">
    <property type="nucleotide sequence ID" value="NC_009464.1"/>
</dbReference>
<evidence type="ECO:0000313" key="8">
    <source>
        <dbReference type="Proteomes" id="UP000000663"/>
    </source>
</evidence>
<feature type="transmembrane region" description="Helical" evidence="6">
    <location>
        <begin position="358"/>
        <end position="379"/>
    </location>
</feature>
<evidence type="ECO:0000256" key="2">
    <source>
        <dbReference type="ARBA" id="ARBA00022448"/>
    </source>
</evidence>
<dbReference type="InterPro" id="IPR001046">
    <property type="entry name" value="NRAMP_fam"/>
</dbReference>
<dbReference type="KEGG" id="rci:LRC111"/>
<accession>Q0W8Z5</accession>
<dbReference type="PANTHER" id="PTHR11706">
    <property type="entry name" value="SOLUTE CARRIER PROTEIN FAMILY 11 MEMBER"/>
    <property type="match status" value="1"/>
</dbReference>
<gene>
    <name evidence="7" type="ORF">LRC111</name>
</gene>
<dbReference type="STRING" id="351160.LRC111"/>
<dbReference type="PANTHER" id="PTHR11706:SF33">
    <property type="entry name" value="NATURAL RESISTANCE-ASSOCIATED MACROPHAGE PROTEIN 2"/>
    <property type="match status" value="1"/>
</dbReference>
<feature type="transmembrane region" description="Helical" evidence="6">
    <location>
        <begin position="50"/>
        <end position="69"/>
    </location>
</feature>
<proteinExistence type="predicted"/>
<dbReference type="GO" id="GO:0034755">
    <property type="term" value="P:iron ion transmembrane transport"/>
    <property type="evidence" value="ECO:0007669"/>
    <property type="project" value="TreeGrafter"/>
</dbReference>
<dbReference type="NCBIfam" id="NF037982">
    <property type="entry name" value="Nramp_1"/>
    <property type="match status" value="1"/>
</dbReference>
<reference evidence="7 8" key="1">
    <citation type="journal article" date="2006" name="Science">
        <title>Genome of rice cluster I archaea -- the key methane producers in the rice rhizosphere.</title>
        <authorList>
            <person name="Erkel C."/>
            <person name="Kube M."/>
            <person name="Reinhardt R."/>
            <person name="Liesack W."/>
        </authorList>
    </citation>
    <scope>NUCLEOTIDE SEQUENCE [LARGE SCALE GENOMIC DNA]</scope>
    <source>
        <strain evidence="8">DSM 22066 / NBRC 105507 / MRE50</strain>
    </source>
</reference>
<dbReference type="GO" id="GO:0015086">
    <property type="term" value="F:cadmium ion transmembrane transporter activity"/>
    <property type="evidence" value="ECO:0007669"/>
    <property type="project" value="TreeGrafter"/>
</dbReference>
<dbReference type="GeneID" id="5142788"/>
<comment type="subcellular location">
    <subcellularLocation>
        <location evidence="1">Membrane</location>
        <topology evidence="1">Multi-pass membrane protein</topology>
    </subcellularLocation>
</comment>
<feature type="transmembrane region" description="Helical" evidence="6">
    <location>
        <begin position="286"/>
        <end position="311"/>
    </location>
</feature>
<evidence type="ECO:0000256" key="5">
    <source>
        <dbReference type="ARBA" id="ARBA00023136"/>
    </source>
</evidence>
<dbReference type="Proteomes" id="UP000000663">
    <property type="component" value="Chromosome"/>
</dbReference>
<feature type="transmembrane region" description="Helical" evidence="6">
    <location>
        <begin position="237"/>
        <end position="260"/>
    </location>
</feature>
<dbReference type="OrthoDB" id="211791at2157"/>
<evidence type="ECO:0000256" key="1">
    <source>
        <dbReference type="ARBA" id="ARBA00004141"/>
    </source>
</evidence>
<feature type="transmembrane region" description="Helical" evidence="6">
    <location>
        <begin position="157"/>
        <end position="175"/>
    </location>
</feature>
<keyword evidence="5 6" id="KW-0472">Membrane</keyword>
<feature type="transmembrane region" description="Helical" evidence="6">
    <location>
        <begin position="332"/>
        <end position="352"/>
    </location>
</feature>
<feature type="transmembrane region" description="Helical" evidence="6">
    <location>
        <begin position="131"/>
        <end position="150"/>
    </location>
</feature>
<evidence type="ECO:0000313" key="7">
    <source>
        <dbReference type="EMBL" id="CAJ35131.1"/>
    </source>
</evidence>
<dbReference type="GO" id="GO:0005886">
    <property type="term" value="C:plasma membrane"/>
    <property type="evidence" value="ECO:0007669"/>
    <property type="project" value="TreeGrafter"/>
</dbReference>
<evidence type="ECO:0000256" key="4">
    <source>
        <dbReference type="ARBA" id="ARBA00022989"/>
    </source>
</evidence>
<keyword evidence="4 6" id="KW-1133">Transmembrane helix</keyword>
<feature type="transmembrane region" description="Helical" evidence="6">
    <location>
        <begin position="92"/>
        <end position="111"/>
    </location>
</feature>
<dbReference type="eggNOG" id="arCOG04531">
    <property type="taxonomic scope" value="Archaea"/>
</dbReference>
<name>Q0W8Z5_METAR</name>
<dbReference type="PATRIC" id="fig|351160.9.peg.3130"/>
<dbReference type="GO" id="GO:0005384">
    <property type="term" value="F:manganese ion transmembrane transporter activity"/>
    <property type="evidence" value="ECO:0007669"/>
    <property type="project" value="TreeGrafter"/>
</dbReference>
<keyword evidence="2" id="KW-0813">Transport</keyword>
<dbReference type="AlphaFoldDB" id="Q0W8Z5"/>
<evidence type="ECO:0000256" key="3">
    <source>
        <dbReference type="ARBA" id="ARBA00022692"/>
    </source>
</evidence>
<sequence length="423" mass="45384">MSVERKTALFSGINFKQIALFLAVIGPGIITASVDNDAGGITTYTLAGAHFGYSLLWTLIPIAIVLVIVQEMSARMGVVTGKGLSDLIRENFGLKLTVLLTLVLLVANLGNTMAEFAGVAASMEVFHVTKYISVPIAAALVWILVVKGTYSMVEKIFLIASAFYLTYAISGLLANPDWGYVAASTVVPTVSFNPGYLAMVIGLVGATIAPWMQFYIQSSIVDKGIKISEYRYTKLDVIIGCLVTDIVAFFIIVTCAATIYPSGISVESAAEAALALVPLAGQYSSWLFAFGLFNASILAASILPLATAYTICEGMGWDSGIDKKFKDAPQFYTLYTMLIVIGAAIILIPGIPLIEIMVMSQVLNGILLPVILVFMLLLINNKKLMGSYTNGKIYNYISWGLTIAMTLLTLAMIATSIFPGLFM</sequence>
<feature type="transmembrane region" description="Helical" evidence="6">
    <location>
        <begin position="399"/>
        <end position="422"/>
    </location>
</feature>
<dbReference type="Pfam" id="PF01566">
    <property type="entry name" value="Nramp"/>
    <property type="match status" value="1"/>
</dbReference>